<organism evidence="1 2">
    <name type="scientific">Dialister hominis</name>
    <dbReference type="NCBI Taxonomy" id="2582419"/>
    <lineage>
        <taxon>Bacteria</taxon>
        <taxon>Bacillati</taxon>
        <taxon>Bacillota</taxon>
        <taxon>Negativicutes</taxon>
        <taxon>Veillonellales</taxon>
        <taxon>Veillonellaceae</taxon>
        <taxon>Dialister</taxon>
    </lineage>
</organism>
<sequence length="132" mass="15432">MDKRKLKDFAVEEIAKDPLETAVFRSHMQLENARLPIIVILDKSIYGIVRLLVAQSAKKKNNEKALEELMNKFNKQYKAFKYYLDDEGNLVLDLSILCPEEKVSGPMIYALFQSVEEHLKTAYPQWIKIIWK</sequence>
<dbReference type="EMBL" id="AP019697">
    <property type="protein sequence ID" value="BBK26068.1"/>
    <property type="molecule type" value="Genomic_DNA"/>
</dbReference>
<evidence type="ECO:0000313" key="2">
    <source>
        <dbReference type="Proteomes" id="UP000320585"/>
    </source>
</evidence>
<dbReference type="InterPro" id="IPR019660">
    <property type="entry name" value="Put_sensory_transdc_reg_YbjN"/>
</dbReference>
<dbReference type="AlphaFoldDB" id="A0A8D4UW16"/>
<dbReference type="Pfam" id="PF10722">
    <property type="entry name" value="YbjN"/>
    <property type="match status" value="1"/>
</dbReference>
<dbReference type="RefSeq" id="WP_198419609.1">
    <property type="nucleotide sequence ID" value="NZ_AP019697.1"/>
</dbReference>
<protein>
    <submittedName>
        <fullName evidence="1">Uncharacterized protein</fullName>
    </submittedName>
</protein>
<name>A0A8D4UW16_9FIRM</name>
<keyword evidence="2" id="KW-1185">Reference proteome</keyword>
<proteinExistence type="predicted"/>
<dbReference type="GeneID" id="92717205"/>
<accession>A0A8D4UW16</accession>
<gene>
    <name evidence="1" type="ORF">Dia5BBH33_20030</name>
</gene>
<dbReference type="Proteomes" id="UP000320585">
    <property type="component" value="Chromosome"/>
</dbReference>
<evidence type="ECO:0000313" key="1">
    <source>
        <dbReference type="EMBL" id="BBK26068.1"/>
    </source>
</evidence>
<dbReference type="KEGG" id="dho:Dia5BBH33_20030"/>
<reference evidence="2" key="1">
    <citation type="submission" date="2019-05" db="EMBL/GenBank/DDBJ databases">
        <title>Complete genome sequencing of Dialister sp. strain 5BBH33.</title>
        <authorList>
            <person name="Sakamoto M."/>
            <person name="Murakami T."/>
            <person name="Mori H."/>
        </authorList>
    </citation>
    <scope>NUCLEOTIDE SEQUENCE [LARGE SCALE GENOMIC DNA]</scope>
    <source>
        <strain evidence="2">5BBH33</strain>
    </source>
</reference>